<reference evidence="2 3" key="1">
    <citation type="submission" date="2011-11" db="EMBL/GenBank/DDBJ databases">
        <title>The Noncontiguous Finished sequence of Saccharomonospora cyanea NA-134.</title>
        <authorList>
            <consortium name="US DOE Joint Genome Institute"/>
            <person name="Lucas S."/>
            <person name="Han J."/>
            <person name="Lapidus A."/>
            <person name="Cheng J.-F."/>
            <person name="Goodwin L."/>
            <person name="Pitluck S."/>
            <person name="Peters L."/>
            <person name="Ovchinnikova G."/>
            <person name="Lu M."/>
            <person name="Detter J.C."/>
            <person name="Han C."/>
            <person name="Tapia R."/>
            <person name="Land M."/>
            <person name="Hauser L."/>
            <person name="Kyrpides N."/>
            <person name="Ivanova N."/>
            <person name="Pagani I."/>
            <person name="Brambilla E.-M."/>
            <person name="Klenk H.-P."/>
            <person name="Woyke T."/>
        </authorList>
    </citation>
    <scope>NUCLEOTIDE SEQUENCE [LARGE SCALE GENOMIC DNA]</scope>
    <source>
        <strain evidence="2 3">NA-134</strain>
    </source>
</reference>
<sequence length="208" mass="21958">MPALIFIGVLGVAAVVVWVNVISSSGDIAEAVTCDPRPAPPADTTFTPLPYDALVTTPPVPPSRVEVTVLNANNTRGDASITTEALRQLGFTRVTEPANDEVYTGDTVANCHGQIRFGPAGEGAARTVHLVNPCLELIKDNRKDASVDLAIGTNFNDVNPSEAAVEILDQLKSWEAEKGQDDTDEQSTGGVGPVITETLLTETLPKHC</sequence>
<accession>H5XMX5</accession>
<dbReference type="STRING" id="882082.SaccyDRAFT_3265"/>
<dbReference type="InterPro" id="IPR027381">
    <property type="entry name" value="LytR/CpsA/Psr_C"/>
</dbReference>
<organism evidence="2 3">
    <name type="scientific">Saccharomonospora cyanea NA-134</name>
    <dbReference type="NCBI Taxonomy" id="882082"/>
    <lineage>
        <taxon>Bacteria</taxon>
        <taxon>Bacillati</taxon>
        <taxon>Actinomycetota</taxon>
        <taxon>Actinomycetes</taxon>
        <taxon>Pseudonocardiales</taxon>
        <taxon>Pseudonocardiaceae</taxon>
        <taxon>Saccharomonospora</taxon>
    </lineage>
</organism>
<dbReference type="EMBL" id="CM001440">
    <property type="protein sequence ID" value="EHR62100.1"/>
    <property type="molecule type" value="Genomic_DNA"/>
</dbReference>
<evidence type="ECO:0000259" key="1">
    <source>
        <dbReference type="Pfam" id="PF13399"/>
    </source>
</evidence>
<proteinExistence type="predicted"/>
<protein>
    <recommendedName>
        <fullName evidence="1">LytR/CpsA/Psr regulator C-terminal domain-containing protein</fullName>
    </recommendedName>
</protein>
<dbReference type="HOGENOM" id="CLU_104158_0_0_11"/>
<name>H5XMX5_9PSEU</name>
<evidence type="ECO:0000313" key="2">
    <source>
        <dbReference type="EMBL" id="EHR62100.1"/>
    </source>
</evidence>
<feature type="domain" description="LytR/CpsA/Psr regulator C-terminal" evidence="1">
    <location>
        <begin position="64"/>
        <end position="155"/>
    </location>
</feature>
<dbReference type="eggNOG" id="ENOG5032WRF">
    <property type="taxonomic scope" value="Bacteria"/>
</dbReference>
<dbReference type="Proteomes" id="UP000002791">
    <property type="component" value="Chromosome"/>
</dbReference>
<evidence type="ECO:0000313" key="3">
    <source>
        <dbReference type="Proteomes" id="UP000002791"/>
    </source>
</evidence>
<dbReference type="NCBIfam" id="NF035953">
    <property type="entry name" value="integrity_Cei"/>
    <property type="match status" value="1"/>
</dbReference>
<gene>
    <name evidence="2" type="ORF">SaccyDRAFT_3265</name>
</gene>
<keyword evidence="3" id="KW-1185">Reference proteome</keyword>
<dbReference type="AlphaFoldDB" id="H5XMX5"/>
<dbReference type="Pfam" id="PF13399">
    <property type="entry name" value="LytR_C"/>
    <property type="match status" value="1"/>
</dbReference>
<dbReference type="Gene3D" id="3.30.70.2390">
    <property type="match status" value="1"/>
</dbReference>